<feature type="region of interest" description="Disordered" evidence="6">
    <location>
        <begin position="112"/>
        <end position="160"/>
    </location>
</feature>
<reference evidence="9" key="1">
    <citation type="journal article" date="2019" name="G3 (Bethesda)">
        <title>Genome Assemblies of Two Rare Opportunistic Yeast Pathogens: Diutina rugosa (syn. Candida rugosa) and Trichomonascus ciferrii (syn. Candida ciferrii).</title>
        <authorList>
            <person name="Mixao V."/>
            <person name="Saus E."/>
            <person name="Hansen A.P."/>
            <person name="Lass-Florl C."/>
            <person name="Gabaldon T."/>
        </authorList>
    </citation>
    <scope>NUCLEOTIDE SEQUENCE</scope>
    <source>
        <strain evidence="9">CBS 4856</strain>
    </source>
</reference>
<dbReference type="Proteomes" id="UP000761534">
    <property type="component" value="Unassembled WGS sequence"/>
</dbReference>
<feature type="disulfide bond" evidence="5">
    <location>
        <begin position="59"/>
        <end position="92"/>
    </location>
</feature>
<organism evidence="9 10">
    <name type="scientific">Trichomonascus ciferrii</name>
    <dbReference type="NCBI Taxonomy" id="44093"/>
    <lineage>
        <taxon>Eukaryota</taxon>
        <taxon>Fungi</taxon>
        <taxon>Dikarya</taxon>
        <taxon>Ascomycota</taxon>
        <taxon>Saccharomycotina</taxon>
        <taxon>Dipodascomycetes</taxon>
        <taxon>Dipodascales</taxon>
        <taxon>Trichomonascaceae</taxon>
        <taxon>Trichomonascus</taxon>
        <taxon>Trichomonascus ciferrii complex</taxon>
    </lineage>
</organism>
<dbReference type="GO" id="GO:0005576">
    <property type="term" value="C:extracellular region"/>
    <property type="evidence" value="ECO:0007669"/>
    <property type="project" value="UniProtKB-SubCell"/>
</dbReference>
<evidence type="ECO:0000259" key="8">
    <source>
        <dbReference type="PROSITE" id="PS52012"/>
    </source>
</evidence>
<comment type="caution">
    <text evidence="9">The sequence shown here is derived from an EMBL/GenBank/DDBJ whole genome shotgun (WGS) entry which is preliminary data.</text>
</comment>
<dbReference type="AlphaFoldDB" id="A0A642V320"/>
<name>A0A642V320_9ASCO</name>
<evidence type="ECO:0000313" key="9">
    <source>
        <dbReference type="EMBL" id="KAA8911579.1"/>
    </source>
</evidence>
<keyword evidence="10" id="KW-1185">Reference proteome</keyword>
<evidence type="ECO:0000256" key="2">
    <source>
        <dbReference type="ARBA" id="ARBA00022525"/>
    </source>
</evidence>
<keyword evidence="4 5" id="KW-1015">Disulfide bond</keyword>
<comment type="subcellular location">
    <subcellularLocation>
        <location evidence="1">Secreted</location>
    </subcellularLocation>
</comment>
<proteinExistence type="predicted"/>
<keyword evidence="2" id="KW-0964">Secreted</keyword>
<feature type="chain" id="PRO_5024954867" description="CFEM domain-containing protein" evidence="7">
    <location>
        <begin position="23"/>
        <end position="186"/>
    </location>
</feature>
<evidence type="ECO:0000256" key="4">
    <source>
        <dbReference type="ARBA" id="ARBA00023157"/>
    </source>
</evidence>
<dbReference type="Pfam" id="PF05730">
    <property type="entry name" value="CFEM"/>
    <property type="match status" value="1"/>
</dbReference>
<evidence type="ECO:0000256" key="6">
    <source>
        <dbReference type="SAM" id="MobiDB-lite"/>
    </source>
</evidence>
<feature type="compositionally biased region" description="Polar residues" evidence="6">
    <location>
        <begin position="139"/>
        <end position="156"/>
    </location>
</feature>
<gene>
    <name evidence="9" type="ORF">TRICI_003776</name>
</gene>
<comment type="caution">
    <text evidence="5">Lacks conserved residue(s) required for the propagation of feature annotation.</text>
</comment>
<evidence type="ECO:0000256" key="3">
    <source>
        <dbReference type="ARBA" id="ARBA00022729"/>
    </source>
</evidence>
<feature type="domain" description="CFEM" evidence="8">
    <location>
        <begin position="1"/>
        <end position="119"/>
    </location>
</feature>
<dbReference type="VEuPathDB" id="FungiDB:TRICI_003776"/>
<dbReference type="PROSITE" id="PS52012">
    <property type="entry name" value="CFEM"/>
    <property type="match status" value="1"/>
</dbReference>
<dbReference type="PROSITE" id="PS51257">
    <property type="entry name" value="PROKAR_LIPOPROTEIN"/>
    <property type="match status" value="1"/>
</dbReference>
<evidence type="ECO:0000256" key="7">
    <source>
        <dbReference type="SAM" id="SignalP"/>
    </source>
</evidence>
<evidence type="ECO:0000256" key="1">
    <source>
        <dbReference type="ARBA" id="ARBA00004613"/>
    </source>
</evidence>
<feature type="signal peptide" evidence="7">
    <location>
        <begin position="1"/>
        <end position="22"/>
    </location>
</feature>
<evidence type="ECO:0000313" key="10">
    <source>
        <dbReference type="Proteomes" id="UP000761534"/>
    </source>
</evidence>
<dbReference type="InterPro" id="IPR008427">
    <property type="entry name" value="Extracellular_membr_CFEM_dom"/>
</dbReference>
<sequence>MKVSVCQTVVAVIAFWIGCACGEGNSVPGCVYSCFFDVNSELEGSSCGTISVENLGCFCNDKNVREKVFDCAEDKCSKEEQVVLMGMAMDACSKVDAPLPSSMRSEISAKQSSLGYTPSPLPSDLSNIHESDIPPIPPTTTRSNPQSTETANSQTTNREDCDCNNASKLSSLFSITIFGTILAYLL</sequence>
<evidence type="ECO:0000256" key="5">
    <source>
        <dbReference type="PROSITE-ProRule" id="PRU01356"/>
    </source>
</evidence>
<protein>
    <recommendedName>
        <fullName evidence="8">CFEM domain-containing protein</fullName>
    </recommendedName>
</protein>
<keyword evidence="3 7" id="KW-0732">Signal</keyword>
<accession>A0A642V320</accession>
<dbReference type="EMBL" id="SWFS01000278">
    <property type="protein sequence ID" value="KAA8911579.1"/>
    <property type="molecule type" value="Genomic_DNA"/>
</dbReference>